<dbReference type="EMBL" id="AP006157">
    <property type="protein sequence ID" value="BAD29552.1"/>
    <property type="molecule type" value="Genomic_DNA"/>
</dbReference>
<name>Q6EP68_ORYSJ</name>
<reference evidence="2" key="1">
    <citation type="journal article" date="2005" name="Nature">
        <title>The map-based sequence of the rice genome.</title>
        <authorList>
            <consortium name="International rice genome sequencing project (IRGSP)"/>
            <person name="Matsumoto T."/>
            <person name="Wu J."/>
            <person name="Kanamori H."/>
            <person name="Katayose Y."/>
            <person name="Fujisawa M."/>
            <person name="Namiki N."/>
            <person name="Mizuno H."/>
            <person name="Yamamoto K."/>
            <person name="Antonio B.A."/>
            <person name="Baba T."/>
            <person name="Sakata K."/>
            <person name="Nagamura Y."/>
            <person name="Aoki H."/>
            <person name="Arikawa K."/>
            <person name="Arita K."/>
            <person name="Bito T."/>
            <person name="Chiden Y."/>
            <person name="Fujitsuka N."/>
            <person name="Fukunaka R."/>
            <person name="Hamada M."/>
            <person name="Harada C."/>
            <person name="Hayashi A."/>
            <person name="Hijishita S."/>
            <person name="Honda M."/>
            <person name="Hosokawa S."/>
            <person name="Ichikawa Y."/>
            <person name="Idonuma A."/>
            <person name="Iijima M."/>
            <person name="Ikeda M."/>
            <person name="Ikeno M."/>
            <person name="Ito K."/>
            <person name="Ito S."/>
            <person name="Ito T."/>
            <person name="Ito Y."/>
            <person name="Ito Y."/>
            <person name="Iwabuchi A."/>
            <person name="Kamiya K."/>
            <person name="Karasawa W."/>
            <person name="Kurita K."/>
            <person name="Katagiri S."/>
            <person name="Kikuta A."/>
            <person name="Kobayashi H."/>
            <person name="Kobayashi N."/>
            <person name="Machita K."/>
            <person name="Maehara T."/>
            <person name="Masukawa M."/>
            <person name="Mizubayashi T."/>
            <person name="Mukai Y."/>
            <person name="Nagasaki H."/>
            <person name="Nagata Y."/>
            <person name="Naito S."/>
            <person name="Nakashima M."/>
            <person name="Nakama Y."/>
            <person name="Nakamichi Y."/>
            <person name="Nakamura M."/>
            <person name="Meguro A."/>
            <person name="Negishi M."/>
            <person name="Ohta I."/>
            <person name="Ohta T."/>
            <person name="Okamoto M."/>
            <person name="Ono N."/>
            <person name="Saji S."/>
            <person name="Sakaguchi M."/>
            <person name="Sakai K."/>
            <person name="Shibata M."/>
            <person name="Shimokawa T."/>
            <person name="Song J."/>
            <person name="Takazaki Y."/>
            <person name="Terasawa K."/>
            <person name="Tsugane M."/>
            <person name="Tsuji K."/>
            <person name="Ueda S."/>
            <person name="Waki K."/>
            <person name="Yamagata H."/>
            <person name="Yamamoto M."/>
            <person name="Yamamoto S."/>
            <person name="Yamane H."/>
            <person name="Yoshiki S."/>
            <person name="Yoshihara R."/>
            <person name="Yukawa K."/>
            <person name="Zhong H."/>
            <person name="Yano M."/>
            <person name="Yuan Q."/>
            <person name="Ouyang S."/>
            <person name="Liu J."/>
            <person name="Jones K.M."/>
            <person name="Gansberger K."/>
            <person name="Moffat K."/>
            <person name="Hill J."/>
            <person name="Bera J."/>
            <person name="Fadrosh D."/>
            <person name="Jin S."/>
            <person name="Johri S."/>
            <person name="Kim M."/>
            <person name="Overton L."/>
            <person name="Reardon M."/>
            <person name="Tsitrin T."/>
            <person name="Vuong H."/>
            <person name="Weaver B."/>
            <person name="Ciecko A."/>
            <person name="Tallon L."/>
            <person name="Jackson J."/>
            <person name="Pai G."/>
            <person name="Aken S.V."/>
            <person name="Utterback T."/>
            <person name="Reidmuller S."/>
            <person name="Feldblyum T."/>
            <person name="Hsiao J."/>
            <person name="Zismann V."/>
            <person name="Iobst S."/>
            <person name="de Vazeille A.R."/>
            <person name="Buell C.R."/>
            <person name="Ying K."/>
            <person name="Li Y."/>
            <person name="Lu T."/>
            <person name="Huang Y."/>
            <person name="Zhao Q."/>
            <person name="Feng Q."/>
            <person name="Zhang L."/>
            <person name="Zhu J."/>
            <person name="Weng Q."/>
            <person name="Mu J."/>
            <person name="Lu Y."/>
            <person name="Fan D."/>
            <person name="Liu Y."/>
            <person name="Guan J."/>
            <person name="Zhang Y."/>
            <person name="Yu S."/>
            <person name="Liu X."/>
            <person name="Zhang Y."/>
            <person name="Hong G."/>
            <person name="Han B."/>
            <person name="Choisne N."/>
            <person name="Demange N."/>
            <person name="Orjeda G."/>
            <person name="Samain S."/>
            <person name="Cattolico L."/>
            <person name="Pelletier E."/>
            <person name="Couloux A."/>
            <person name="Segurens B."/>
            <person name="Wincker P."/>
            <person name="D'Hont A."/>
            <person name="Scarpelli C."/>
            <person name="Weissenbach J."/>
            <person name="Salanoubat M."/>
            <person name="Quetier F."/>
            <person name="Yu Y."/>
            <person name="Kim H.R."/>
            <person name="Rambo T."/>
            <person name="Currie J."/>
            <person name="Collura K."/>
            <person name="Luo M."/>
            <person name="Yang T."/>
            <person name="Ammiraju J.S.S."/>
            <person name="Engler F."/>
            <person name="Soderlund C."/>
            <person name="Wing R.A."/>
            <person name="Palmer L.E."/>
            <person name="de la Bastide M."/>
            <person name="Spiegel L."/>
            <person name="Nascimento L."/>
            <person name="Zutavern T."/>
            <person name="O'Shaughnessy A."/>
            <person name="Dike S."/>
            <person name="Dedhia N."/>
            <person name="Preston R."/>
            <person name="Balija V."/>
            <person name="McCombie W.R."/>
            <person name="Chow T."/>
            <person name="Chen H."/>
            <person name="Chung M."/>
            <person name="Chen C."/>
            <person name="Shaw J."/>
            <person name="Wu H."/>
            <person name="Hsiao K."/>
            <person name="Chao Y."/>
            <person name="Chu M."/>
            <person name="Cheng C."/>
            <person name="Hour A."/>
            <person name="Lee P."/>
            <person name="Lin S."/>
            <person name="Lin Y."/>
            <person name="Liou J."/>
            <person name="Liu S."/>
            <person name="Hsing Y."/>
            <person name="Raghuvanshi S."/>
            <person name="Mohanty A."/>
            <person name="Bharti A.K."/>
            <person name="Gaur A."/>
            <person name="Gupta V."/>
            <person name="Kumar D."/>
            <person name="Ravi V."/>
            <person name="Vij S."/>
            <person name="Kapur A."/>
            <person name="Khurana P."/>
            <person name="Khurana P."/>
            <person name="Khurana J.P."/>
            <person name="Tyagi A.K."/>
            <person name="Gaikwad K."/>
            <person name="Singh A."/>
            <person name="Dalal V."/>
            <person name="Srivastava S."/>
            <person name="Dixit A."/>
            <person name="Pal A.K."/>
            <person name="Ghazi I.A."/>
            <person name="Yadav M."/>
            <person name="Pandit A."/>
            <person name="Bhargava A."/>
            <person name="Sureshbabu K."/>
            <person name="Batra K."/>
            <person name="Sharma T.R."/>
            <person name="Mohapatra T."/>
            <person name="Singh N.K."/>
            <person name="Messing J."/>
            <person name="Nelson A.B."/>
            <person name="Fuks G."/>
            <person name="Kavchok S."/>
            <person name="Keizer G."/>
            <person name="Linton E."/>
            <person name="Llaca V."/>
            <person name="Song R."/>
            <person name="Tanyolac B."/>
            <person name="Young S."/>
            <person name="Ho-Il K."/>
            <person name="Hahn J.H."/>
            <person name="Sangsakoo G."/>
            <person name="Vanavichit A."/>
            <person name="de Mattos Luiz.A.T."/>
            <person name="Zimmer P.D."/>
            <person name="Malone G."/>
            <person name="Dellagostin O."/>
            <person name="de Oliveira A.C."/>
            <person name="Bevan M."/>
            <person name="Bancroft I."/>
            <person name="Minx P."/>
            <person name="Cordum H."/>
            <person name="Wilson R."/>
            <person name="Cheng Z."/>
            <person name="Jin W."/>
            <person name="Jiang J."/>
            <person name="Leong S.A."/>
            <person name="Iwama H."/>
            <person name="Gojobori T."/>
            <person name="Itoh T."/>
            <person name="Niimura Y."/>
            <person name="Fujii Y."/>
            <person name="Habara T."/>
            <person name="Sakai H."/>
            <person name="Sato Y."/>
            <person name="Wilson G."/>
            <person name="Kumar K."/>
            <person name="McCouch S."/>
            <person name="Juretic N."/>
            <person name="Hoen D."/>
            <person name="Wright S."/>
            <person name="Bruskiewich R."/>
            <person name="Bureau T."/>
            <person name="Miyao A."/>
            <person name="Hirochika H."/>
            <person name="Nishikawa T."/>
            <person name="Kadowaki K."/>
            <person name="Sugiura M."/>
            <person name="Burr B."/>
            <person name="Sasaki T."/>
        </authorList>
    </citation>
    <scope>NUCLEOTIDE SEQUENCE [LARGE SCALE GENOMIC DNA]</scope>
    <source>
        <strain evidence="2">cv. Nipponbare</strain>
    </source>
</reference>
<reference evidence="2" key="2">
    <citation type="journal article" date="2008" name="Nucleic Acids Res.">
        <title>The rice annotation project database (RAP-DB): 2008 update.</title>
        <authorList>
            <consortium name="The rice annotation project (RAP)"/>
        </authorList>
    </citation>
    <scope>GENOME REANNOTATION</scope>
    <source>
        <strain evidence="2">cv. Nipponbare</strain>
    </source>
</reference>
<proteinExistence type="predicted"/>
<gene>
    <name evidence="1" type="primary">B1077E10.11</name>
</gene>
<organism evidence="1 2">
    <name type="scientific">Oryza sativa subsp. japonica</name>
    <name type="common">Rice</name>
    <dbReference type="NCBI Taxonomy" id="39947"/>
    <lineage>
        <taxon>Eukaryota</taxon>
        <taxon>Viridiplantae</taxon>
        <taxon>Streptophyta</taxon>
        <taxon>Embryophyta</taxon>
        <taxon>Tracheophyta</taxon>
        <taxon>Spermatophyta</taxon>
        <taxon>Magnoliopsida</taxon>
        <taxon>Liliopsida</taxon>
        <taxon>Poales</taxon>
        <taxon>Poaceae</taxon>
        <taxon>BOP clade</taxon>
        <taxon>Oryzoideae</taxon>
        <taxon>Oryzeae</taxon>
        <taxon>Oryzinae</taxon>
        <taxon>Oryza</taxon>
        <taxon>Oryza sativa</taxon>
    </lineage>
</organism>
<accession>Q6EP68</accession>
<evidence type="ECO:0000313" key="1">
    <source>
        <dbReference type="EMBL" id="BAD29552.1"/>
    </source>
</evidence>
<dbReference type="AlphaFoldDB" id="Q6EP68"/>
<sequence length="55" mass="6276">MGCSRKNFAAAKNRAAWGRRCSAWCGEGQEEWMSSDAIIAMDELGNWIWLGRQRL</sequence>
<dbReference type="Proteomes" id="UP000000763">
    <property type="component" value="Chromosome 9"/>
</dbReference>
<evidence type="ECO:0000313" key="2">
    <source>
        <dbReference type="Proteomes" id="UP000000763"/>
    </source>
</evidence>
<protein>
    <submittedName>
        <fullName evidence="1">Uncharacterized protein</fullName>
    </submittedName>
</protein>